<dbReference type="EMBL" id="LR786302">
    <property type="protein sequence ID" value="CAB3260018.1"/>
    <property type="molecule type" value="mRNA"/>
</dbReference>
<gene>
    <name evidence="3" type="primary">Klhl5-004</name>
</gene>
<dbReference type="SUPFAM" id="SSF117281">
    <property type="entry name" value="Kelch motif"/>
    <property type="match status" value="1"/>
</dbReference>
<name>A0A6F9DFD3_9ASCI</name>
<dbReference type="InterPro" id="IPR006652">
    <property type="entry name" value="Kelch_1"/>
</dbReference>
<accession>A0A6F9DFD3</accession>
<dbReference type="PANTHER" id="PTHR46344">
    <property type="entry name" value="OS02G0202900 PROTEIN"/>
    <property type="match status" value="1"/>
</dbReference>
<keyword evidence="2" id="KW-0677">Repeat</keyword>
<dbReference type="PANTHER" id="PTHR46344:SF27">
    <property type="entry name" value="KELCH REPEAT SUPERFAMILY PROTEIN"/>
    <property type="match status" value="1"/>
</dbReference>
<dbReference type="Pfam" id="PF01344">
    <property type="entry name" value="Kelch_1"/>
    <property type="match status" value="1"/>
</dbReference>
<evidence type="ECO:0000256" key="1">
    <source>
        <dbReference type="ARBA" id="ARBA00022441"/>
    </source>
</evidence>
<keyword evidence="1" id="KW-0880">Kelch repeat</keyword>
<proteinExistence type="evidence at transcript level"/>
<protein>
    <submittedName>
        <fullName evidence="3">Kelch-like protein 5</fullName>
    </submittedName>
</protein>
<organism evidence="3">
    <name type="scientific">Phallusia mammillata</name>
    <dbReference type="NCBI Taxonomy" id="59560"/>
    <lineage>
        <taxon>Eukaryota</taxon>
        <taxon>Metazoa</taxon>
        <taxon>Chordata</taxon>
        <taxon>Tunicata</taxon>
        <taxon>Ascidiacea</taxon>
        <taxon>Phlebobranchia</taxon>
        <taxon>Ascidiidae</taxon>
        <taxon>Phallusia</taxon>
    </lineage>
</organism>
<dbReference type="InterPro" id="IPR015915">
    <property type="entry name" value="Kelch-typ_b-propeller"/>
</dbReference>
<dbReference type="SMART" id="SM00612">
    <property type="entry name" value="Kelch"/>
    <property type="match status" value="1"/>
</dbReference>
<dbReference type="AlphaFoldDB" id="A0A6F9DFD3"/>
<evidence type="ECO:0000256" key="2">
    <source>
        <dbReference type="ARBA" id="ARBA00022737"/>
    </source>
</evidence>
<reference evidence="3" key="1">
    <citation type="submission" date="2020-04" db="EMBL/GenBank/DDBJ databases">
        <authorList>
            <person name="Neveu A P."/>
        </authorList>
    </citation>
    <scope>NUCLEOTIDE SEQUENCE</scope>
    <source>
        <tissue evidence="3">Whole embryo</tissue>
    </source>
</reference>
<evidence type="ECO:0000313" key="3">
    <source>
        <dbReference type="EMBL" id="CAB3260018.1"/>
    </source>
</evidence>
<sequence length="81" mass="9409">MLNLNNPTRWRFMSNMVTARGNCSSCYFEDHIYVTGGWNSGRLSSCEWFSVHHNMWIKIESMINARDEHGTVVCDGWSFSV</sequence>
<dbReference type="Gene3D" id="2.120.10.80">
    <property type="entry name" value="Kelch-type beta propeller"/>
    <property type="match status" value="1"/>
</dbReference>